<name>A0A6L9LFG9_9BACT</name>
<evidence type="ECO:0000256" key="1">
    <source>
        <dbReference type="SAM" id="Phobius"/>
    </source>
</evidence>
<keyword evidence="1" id="KW-1133">Transmembrane helix</keyword>
<feature type="transmembrane region" description="Helical" evidence="1">
    <location>
        <begin position="183"/>
        <end position="200"/>
    </location>
</feature>
<feature type="transmembrane region" description="Helical" evidence="1">
    <location>
        <begin position="385"/>
        <end position="408"/>
    </location>
</feature>
<keyword evidence="1" id="KW-0472">Membrane</keyword>
<feature type="transmembrane region" description="Helical" evidence="1">
    <location>
        <begin position="28"/>
        <end position="47"/>
    </location>
</feature>
<keyword evidence="3" id="KW-1185">Reference proteome</keyword>
<evidence type="ECO:0000313" key="2">
    <source>
        <dbReference type="EMBL" id="NDU99244.1"/>
    </source>
</evidence>
<protein>
    <submittedName>
        <fullName evidence="2">Uncharacterized protein</fullName>
    </submittedName>
</protein>
<keyword evidence="1" id="KW-0812">Transmembrane</keyword>
<comment type="caution">
    <text evidence="2">The sequence shown here is derived from an EMBL/GenBank/DDBJ whole genome shotgun (WGS) entry which is preliminary data.</text>
</comment>
<dbReference type="RefSeq" id="WP_163955377.1">
    <property type="nucleotide sequence ID" value="NZ_JAAFZH010000026.1"/>
</dbReference>
<feature type="transmembrane region" description="Helical" evidence="1">
    <location>
        <begin position="90"/>
        <end position="112"/>
    </location>
</feature>
<dbReference type="EMBL" id="JAAFZH010000026">
    <property type="protein sequence ID" value="NDU99244.1"/>
    <property type="molecule type" value="Genomic_DNA"/>
</dbReference>
<reference evidence="2 3" key="1">
    <citation type="submission" date="2020-02" db="EMBL/GenBank/DDBJ databases">
        <title>Draft genome sequence of two Spirosoma agri KCTC 52727 and Spirosoma terrae KCTC 52035.</title>
        <authorList>
            <person name="Rojas J."/>
            <person name="Ambika Manirajan B."/>
            <person name="Suarez C."/>
            <person name="Ratering S."/>
            <person name="Schnell S."/>
        </authorList>
    </citation>
    <scope>NUCLEOTIDE SEQUENCE [LARGE SCALE GENOMIC DNA]</scope>
    <source>
        <strain evidence="2 3">KCTC 52035</strain>
    </source>
</reference>
<dbReference type="Proteomes" id="UP000474175">
    <property type="component" value="Unassembled WGS sequence"/>
</dbReference>
<dbReference type="AlphaFoldDB" id="A0A6L9LFG9"/>
<sequence>MLQGSLNKVDSLNAASGLYSFNSKGSSFIHNLVSFFYSGVGAAAIPARLRLRKNLGERAFSPAAVIVSISFYIFLCYNTLFFYMEDDETLIGGLGTTIFLLIPINAFTYFIVTTLIKAYEHFKAIYSYSADKAYTYSYYRGDPISNDYSDKIGTKLYGHLVDESTIRIYFEPRGFAIKYLKRAGWCLLAIVIIGALAFIANLDPANLFNSGNVLSVIAGFWLFSYMLSCVCLSISGFCLMIEELAIVKKIRDTVLDMVDGEYDMQFILKEKEQFATNGIASEQGVDLAESIFQNRDSVILASFPGANHHFLEADTEPTLEATASFPKEVTISQVVQSVLDSKNEKLPVAPINKDQPITKEPEPLQIDPKTVTSAKASEPFKLKDGIVTAGVVLLVGYMFYICLDYGLLPSQIYVVDKSAQITPRDTEIRLKRVEGGYSSSEFTFEITNRGSDTLVFPFLNPSDNRTIRIEAKKISAAYFNDLVGMQPKDSIMTILPKREQAFGTTIIVPPGESMIYPIKFDDFGLKASKHFSIISEDKMLNQTYILFRDIKL</sequence>
<proteinExistence type="predicted"/>
<accession>A0A6L9LFG9</accession>
<evidence type="ECO:0000313" key="3">
    <source>
        <dbReference type="Proteomes" id="UP000474175"/>
    </source>
</evidence>
<feature type="transmembrane region" description="Helical" evidence="1">
    <location>
        <begin position="220"/>
        <end position="241"/>
    </location>
</feature>
<organism evidence="2 3">
    <name type="scientific">Spirosoma terrae</name>
    <dbReference type="NCBI Taxonomy" id="1968276"/>
    <lineage>
        <taxon>Bacteria</taxon>
        <taxon>Pseudomonadati</taxon>
        <taxon>Bacteroidota</taxon>
        <taxon>Cytophagia</taxon>
        <taxon>Cytophagales</taxon>
        <taxon>Cytophagaceae</taxon>
        <taxon>Spirosoma</taxon>
    </lineage>
</organism>
<feature type="transmembrane region" description="Helical" evidence="1">
    <location>
        <begin position="59"/>
        <end position="84"/>
    </location>
</feature>
<gene>
    <name evidence="2" type="ORF">GK108_30475</name>
</gene>